<evidence type="ECO:0000256" key="5">
    <source>
        <dbReference type="ARBA" id="ARBA00022801"/>
    </source>
</evidence>
<dbReference type="InterPro" id="IPR019127">
    <property type="entry name" value="Exosortase"/>
</dbReference>
<feature type="transmembrane region" description="Helical" evidence="8">
    <location>
        <begin position="83"/>
        <end position="106"/>
    </location>
</feature>
<reference evidence="9" key="1">
    <citation type="submission" date="2016-10" db="EMBL/GenBank/DDBJ databases">
        <title>Sequence of Gallionella enrichment culture.</title>
        <authorList>
            <person name="Poehlein A."/>
            <person name="Muehling M."/>
            <person name="Daniel R."/>
        </authorList>
    </citation>
    <scope>NUCLEOTIDE SEQUENCE</scope>
</reference>
<dbReference type="GO" id="GO:0006508">
    <property type="term" value="P:proteolysis"/>
    <property type="evidence" value="ECO:0007669"/>
    <property type="project" value="UniProtKB-KW"/>
</dbReference>
<accession>A0A1J5S8A8</accession>
<keyword evidence="5" id="KW-0378">Hydrolase</keyword>
<dbReference type="AlphaFoldDB" id="A0A1J5S8A8"/>
<evidence type="ECO:0000256" key="6">
    <source>
        <dbReference type="ARBA" id="ARBA00022989"/>
    </source>
</evidence>
<dbReference type="EMBL" id="MLJW01000124">
    <property type="protein sequence ID" value="OIQ98011.1"/>
    <property type="molecule type" value="Genomic_DNA"/>
</dbReference>
<evidence type="ECO:0000256" key="4">
    <source>
        <dbReference type="ARBA" id="ARBA00022692"/>
    </source>
</evidence>
<evidence type="ECO:0000256" key="8">
    <source>
        <dbReference type="SAM" id="Phobius"/>
    </source>
</evidence>
<proteinExistence type="predicted"/>
<keyword evidence="3" id="KW-0645">Protease</keyword>
<evidence type="ECO:0000256" key="2">
    <source>
        <dbReference type="ARBA" id="ARBA00022475"/>
    </source>
</evidence>
<organism evidence="9">
    <name type="scientific">mine drainage metagenome</name>
    <dbReference type="NCBI Taxonomy" id="410659"/>
    <lineage>
        <taxon>unclassified sequences</taxon>
        <taxon>metagenomes</taxon>
        <taxon>ecological metagenomes</taxon>
    </lineage>
</organism>
<feature type="transmembrane region" description="Helical" evidence="8">
    <location>
        <begin position="293"/>
        <end position="313"/>
    </location>
</feature>
<dbReference type="GO" id="GO:0005886">
    <property type="term" value="C:plasma membrane"/>
    <property type="evidence" value="ECO:0007669"/>
    <property type="project" value="UniProtKB-SubCell"/>
</dbReference>
<keyword evidence="7 8" id="KW-0472">Membrane</keyword>
<sequence length="330" mass="35104">MRNDVSSQRRLPWNLALGLSAALLVFIAYNQSFWWVSEPDYFYGFLTPLFCLTIVRERWPLILRSLAAAEAPGSARADGLRGILLKFSAIAFLALGCGGIVAGSLMRTDGMEPSAASNFTVTLGGILAIFGLLFVCVPASRNGTASATLAKDARLGVLALFIYPVGVWMLSARLMGAVEIPLSLFLQARITGFVSTVFDLAGASLIREGNVLLLPGGPIGVSEACSGIRSLTGSLFTGAFLGAAFFRTYTPKVLLLLAAILMAFLSNLARTLFLCIWSYQRGPHSIEGMVHDATGYAVLALSTLGLLVMVGIFKQAGRIRVEFSKPGGAP</sequence>
<comment type="subcellular location">
    <subcellularLocation>
        <location evidence="1">Cell membrane</location>
        <topology evidence="1">Multi-pass membrane protein</topology>
    </subcellularLocation>
</comment>
<comment type="caution">
    <text evidence="9">The sequence shown here is derived from an EMBL/GenBank/DDBJ whole genome shotgun (WGS) entry which is preliminary data.</text>
</comment>
<keyword evidence="6 8" id="KW-1133">Transmembrane helix</keyword>
<gene>
    <name evidence="9" type="ORF">GALL_199320</name>
</gene>
<evidence type="ECO:0000313" key="9">
    <source>
        <dbReference type="EMBL" id="OIQ98011.1"/>
    </source>
</evidence>
<feature type="transmembrane region" description="Helical" evidence="8">
    <location>
        <begin position="228"/>
        <end position="246"/>
    </location>
</feature>
<evidence type="ECO:0000256" key="7">
    <source>
        <dbReference type="ARBA" id="ARBA00023136"/>
    </source>
</evidence>
<dbReference type="GO" id="GO:0008233">
    <property type="term" value="F:peptidase activity"/>
    <property type="evidence" value="ECO:0007669"/>
    <property type="project" value="UniProtKB-KW"/>
</dbReference>
<keyword evidence="2" id="KW-1003">Cell membrane</keyword>
<feature type="transmembrane region" description="Helical" evidence="8">
    <location>
        <begin position="253"/>
        <end position="273"/>
    </location>
</feature>
<keyword evidence="4 8" id="KW-0812">Transmembrane</keyword>
<feature type="transmembrane region" description="Helical" evidence="8">
    <location>
        <begin position="157"/>
        <end position="176"/>
    </location>
</feature>
<evidence type="ECO:0000256" key="1">
    <source>
        <dbReference type="ARBA" id="ARBA00004651"/>
    </source>
</evidence>
<name>A0A1J5S8A8_9ZZZZ</name>
<protein>
    <submittedName>
        <fullName evidence="9">Transmembrane exosortase EpsH</fullName>
    </submittedName>
</protein>
<feature type="transmembrane region" description="Helical" evidence="8">
    <location>
        <begin position="118"/>
        <end position="137"/>
    </location>
</feature>
<evidence type="ECO:0000256" key="3">
    <source>
        <dbReference type="ARBA" id="ARBA00022670"/>
    </source>
</evidence>
<dbReference type="Pfam" id="PF09721">
    <property type="entry name" value="Exosortase_EpsH"/>
    <property type="match status" value="1"/>
</dbReference>
<dbReference type="NCBIfam" id="TIGR04178">
    <property type="entry name" value="exo_archaeo"/>
    <property type="match status" value="1"/>
</dbReference>
<feature type="transmembrane region" description="Helical" evidence="8">
    <location>
        <begin position="12"/>
        <end position="29"/>
    </location>
</feature>
<dbReference type="InterPro" id="IPR026392">
    <property type="entry name" value="Exo/Archaeosortase_dom"/>
</dbReference>